<reference evidence="3" key="1">
    <citation type="journal article" date="2012" name="J. Bacteriol.">
        <title>Complete genome sequence of Klebsiella pneumoniae subsp. pneumoniae HS11286, a multidrug-resistant strain isolated from human sputum.</title>
        <authorList>
            <person name="Liu P."/>
            <person name="Li P."/>
            <person name="Jiang X."/>
            <person name="Bi D."/>
            <person name="Xie Y."/>
            <person name="Tai C."/>
            <person name="Deng Z."/>
            <person name="Rajakumar K."/>
            <person name="Ou H.Y."/>
        </authorList>
    </citation>
    <scope>NUCLEOTIDE SEQUENCE [LARGE SCALE GENOMIC DNA]</scope>
    <source>
        <strain evidence="3">HS11286</strain>
        <plasmid evidence="3">pKPHS2</plasmid>
    </source>
</reference>
<protein>
    <submittedName>
        <fullName evidence="2">Uncharacterized protein</fullName>
    </submittedName>
</protein>
<evidence type="ECO:0000313" key="2">
    <source>
        <dbReference type="EMBL" id="AEW92075.1"/>
    </source>
</evidence>
<dbReference type="RefSeq" id="YP_005229642.1">
    <property type="nucleotide sequence ID" value="NC_016846.1"/>
</dbReference>
<organism evidence="2 3">
    <name type="scientific">Klebsiella pneumoniae subsp. pneumoniae (strain HS11286)</name>
    <dbReference type="NCBI Taxonomy" id="1125630"/>
    <lineage>
        <taxon>Bacteria</taxon>
        <taxon>Pseudomonadati</taxon>
        <taxon>Pseudomonadota</taxon>
        <taxon>Gammaproteobacteria</taxon>
        <taxon>Enterobacterales</taxon>
        <taxon>Enterobacteriaceae</taxon>
        <taxon>Klebsiella/Raoultella group</taxon>
        <taxon>Klebsiella</taxon>
        <taxon>Klebsiella pneumoniae complex</taxon>
    </lineage>
</organism>
<dbReference type="AlphaFoldDB" id="A0A0H3H171"/>
<dbReference type="EMBL" id="CP003224">
    <property type="protein sequence ID" value="AEW92075.1"/>
    <property type="molecule type" value="Genomic_DNA"/>
</dbReference>
<dbReference type="RefSeq" id="WP_001912034.1">
    <property type="nucleotide sequence ID" value="NC_016846.1"/>
</dbReference>
<keyword evidence="2" id="KW-0614">Plasmid</keyword>
<gene>
    <name evidence="2" type="ordered locus">KPHS_p200260</name>
</gene>
<dbReference type="GeneID" id="11844839"/>
<evidence type="ECO:0000256" key="1">
    <source>
        <dbReference type="SAM" id="MobiDB-lite"/>
    </source>
</evidence>
<accession>A0A0H3H171</accession>
<dbReference type="Proteomes" id="UP000007841">
    <property type="component" value="Plasmid pKPHS2"/>
</dbReference>
<feature type="region of interest" description="Disordered" evidence="1">
    <location>
        <begin position="21"/>
        <end position="41"/>
    </location>
</feature>
<proteinExistence type="predicted"/>
<geneLocation type="plasmid" evidence="2 3">
    <name>pKPHS2</name>
</geneLocation>
<keyword evidence="3" id="KW-1185">Reference proteome</keyword>
<name>A0A0H3H171_KLEPH</name>
<dbReference type="HOGENOM" id="CLU_3271512_0_0_6"/>
<evidence type="ECO:0000313" key="3">
    <source>
        <dbReference type="Proteomes" id="UP000007841"/>
    </source>
</evidence>
<sequence>MTAICNAPLLPVLSFLPSRSRILSSNPPGVETEGASASVAR</sequence>
<dbReference type="KEGG" id="kpm:KPHS_p200260"/>